<evidence type="ECO:0000313" key="2">
    <source>
        <dbReference type="EMBL" id="KAF6199594.1"/>
    </source>
</evidence>
<dbReference type="Proteomes" id="UP000466442">
    <property type="component" value="Unassembled WGS sequence"/>
</dbReference>
<dbReference type="AlphaFoldDB" id="A0A8S9WTQ1"/>
<feature type="transmembrane region" description="Helical" evidence="1">
    <location>
        <begin position="114"/>
        <end position="135"/>
    </location>
</feature>
<accession>A0A8S9WTQ1</accession>
<proteinExistence type="predicted"/>
<keyword evidence="1" id="KW-1133">Transmembrane helix</keyword>
<name>A0A8S9WTQ1_APOLU</name>
<keyword evidence="1" id="KW-0472">Membrane</keyword>
<comment type="caution">
    <text evidence="2">The sequence shown here is derived from an EMBL/GenBank/DDBJ whole genome shotgun (WGS) entry which is preliminary data.</text>
</comment>
<sequence length="145" mass="15738">MYLLVCGKLGKCGKCGIWERRSAVSGQRFGDALERPEGPFLRSAADPTATAAAPTLRPAQEVTARAFGTRASSLSHQGLFPFAPGPPMALLALHNLVQTFEPGITQQQNNANNVVIIAVFFVFCTLEAVFVRIFIAEHNIFPSHR</sequence>
<reference evidence="2" key="1">
    <citation type="journal article" date="2021" name="Mol. Ecol. Resour.">
        <title>Apolygus lucorum genome provides insights into omnivorousness and mesophyll feeding.</title>
        <authorList>
            <person name="Liu Y."/>
            <person name="Liu H."/>
            <person name="Wang H."/>
            <person name="Huang T."/>
            <person name="Liu B."/>
            <person name="Yang B."/>
            <person name="Yin L."/>
            <person name="Li B."/>
            <person name="Zhang Y."/>
            <person name="Zhang S."/>
            <person name="Jiang F."/>
            <person name="Zhang X."/>
            <person name="Ren Y."/>
            <person name="Wang B."/>
            <person name="Wang S."/>
            <person name="Lu Y."/>
            <person name="Wu K."/>
            <person name="Fan W."/>
            <person name="Wang G."/>
        </authorList>
    </citation>
    <scope>NUCLEOTIDE SEQUENCE</scope>
    <source>
        <strain evidence="2">12Hb</strain>
    </source>
</reference>
<dbReference type="EMBL" id="WIXP02000015">
    <property type="protein sequence ID" value="KAF6199594.1"/>
    <property type="molecule type" value="Genomic_DNA"/>
</dbReference>
<keyword evidence="1" id="KW-0812">Transmembrane</keyword>
<gene>
    <name evidence="2" type="ORF">GE061_007620</name>
</gene>
<organism evidence="2 3">
    <name type="scientific">Apolygus lucorum</name>
    <name type="common">Small green plant bug</name>
    <name type="synonym">Lygocoris lucorum</name>
    <dbReference type="NCBI Taxonomy" id="248454"/>
    <lineage>
        <taxon>Eukaryota</taxon>
        <taxon>Metazoa</taxon>
        <taxon>Ecdysozoa</taxon>
        <taxon>Arthropoda</taxon>
        <taxon>Hexapoda</taxon>
        <taxon>Insecta</taxon>
        <taxon>Pterygota</taxon>
        <taxon>Neoptera</taxon>
        <taxon>Paraneoptera</taxon>
        <taxon>Hemiptera</taxon>
        <taxon>Heteroptera</taxon>
        <taxon>Panheteroptera</taxon>
        <taxon>Cimicomorpha</taxon>
        <taxon>Miridae</taxon>
        <taxon>Mirini</taxon>
        <taxon>Apolygus</taxon>
    </lineage>
</organism>
<keyword evidence="3" id="KW-1185">Reference proteome</keyword>
<evidence type="ECO:0000256" key="1">
    <source>
        <dbReference type="SAM" id="Phobius"/>
    </source>
</evidence>
<protein>
    <submittedName>
        <fullName evidence="2">Uncharacterized protein</fullName>
    </submittedName>
</protein>
<evidence type="ECO:0000313" key="3">
    <source>
        <dbReference type="Proteomes" id="UP000466442"/>
    </source>
</evidence>